<proteinExistence type="predicted"/>
<accession>A0A9D5AZD9</accession>
<gene>
    <name evidence="1" type="ORF">KIW84_030419</name>
</gene>
<organism evidence="1 2">
    <name type="scientific">Pisum sativum</name>
    <name type="common">Garden pea</name>
    <name type="synonym">Lathyrus oleraceus</name>
    <dbReference type="NCBI Taxonomy" id="3888"/>
    <lineage>
        <taxon>Eukaryota</taxon>
        <taxon>Viridiplantae</taxon>
        <taxon>Streptophyta</taxon>
        <taxon>Embryophyta</taxon>
        <taxon>Tracheophyta</taxon>
        <taxon>Spermatophyta</taxon>
        <taxon>Magnoliopsida</taxon>
        <taxon>eudicotyledons</taxon>
        <taxon>Gunneridae</taxon>
        <taxon>Pentapetalae</taxon>
        <taxon>rosids</taxon>
        <taxon>fabids</taxon>
        <taxon>Fabales</taxon>
        <taxon>Fabaceae</taxon>
        <taxon>Papilionoideae</taxon>
        <taxon>50 kb inversion clade</taxon>
        <taxon>NPAAA clade</taxon>
        <taxon>Hologalegina</taxon>
        <taxon>IRL clade</taxon>
        <taxon>Fabeae</taxon>
        <taxon>Lathyrus</taxon>
    </lineage>
</organism>
<keyword evidence="2" id="KW-1185">Reference proteome</keyword>
<protein>
    <submittedName>
        <fullName evidence="1">Uncharacterized protein</fullName>
    </submittedName>
</protein>
<evidence type="ECO:0000313" key="1">
    <source>
        <dbReference type="EMBL" id="KAI5424194.1"/>
    </source>
</evidence>
<dbReference type="AlphaFoldDB" id="A0A9D5AZD9"/>
<dbReference type="EMBL" id="JAMSHJ010000003">
    <property type="protein sequence ID" value="KAI5424194.1"/>
    <property type="molecule type" value="Genomic_DNA"/>
</dbReference>
<name>A0A9D5AZD9_PEA</name>
<sequence>MQRRNKEGKLKDLEDKNYLFQEVSKIHESEESSVAGLHREFEVLCMKDNEIVDEYFARTLTIANKMAAQEESNDVTTLSIDKLESSLLVHEQRMKITQEEEDEQVLNIASYSYGGIYN</sequence>
<reference evidence="1 2" key="1">
    <citation type="journal article" date="2022" name="Nat. Genet.">
        <title>Improved pea reference genome and pan-genome highlight genomic features and evolutionary characteristics.</title>
        <authorList>
            <person name="Yang T."/>
            <person name="Liu R."/>
            <person name="Luo Y."/>
            <person name="Hu S."/>
            <person name="Wang D."/>
            <person name="Wang C."/>
            <person name="Pandey M.K."/>
            <person name="Ge S."/>
            <person name="Xu Q."/>
            <person name="Li N."/>
            <person name="Li G."/>
            <person name="Huang Y."/>
            <person name="Saxena R.K."/>
            <person name="Ji Y."/>
            <person name="Li M."/>
            <person name="Yan X."/>
            <person name="He Y."/>
            <person name="Liu Y."/>
            <person name="Wang X."/>
            <person name="Xiang C."/>
            <person name="Varshney R.K."/>
            <person name="Ding H."/>
            <person name="Gao S."/>
            <person name="Zong X."/>
        </authorList>
    </citation>
    <scope>NUCLEOTIDE SEQUENCE [LARGE SCALE GENOMIC DNA]</scope>
    <source>
        <strain evidence="1 2">cv. Zhongwan 6</strain>
    </source>
</reference>
<dbReference type="Gramene" id="Psat03G0041900-T1">
    <property type="protein sequence ID" value="KAI5424194.1"/>
    <property type="gene ID" value="KIW84_030419"/>
</dbReference>
<comment type="caution">
    <text evidence="1">The sequence shown here is derived from an EMBL/GenBank/DDBJ whole genome shotgun (WGS) entry which is preliminary data.</text>
</comment>
<dbReference type="Proteomes" id="UP001058974">
    <property type="component" value="Chromosome 3"/>
</dbReference>
<evidence type="ECO:0000313" key="2">
    <source>
        <dbReference type="Proteomes" id="UP001058974"/>
    </source>
</evidence>